<feature type="region of interest" description="Disordered" evidence="1">
    <location>
        <begin position="228"/>
        <end position="388"/>
    </location>
</feature>
<dbReference type="OrthoDB" id="7867795at2759"/>
<keyword evidence="4" id="KW-1185">Reference proteome</keyword>
<evidence type="ECO:0000313" key="3">
    <source>
        <dbReference type="EMBL" id="ALC40060.1"/>
    </source>
</evidence>
<dbReference type="AlphaFoldDB" id="A0A0M4EDS9"/>
<feature type="chain" id="PRO_5005793079" evidence="2">
    <location>
        <begin position="19"/>
        <end position="494"/>
    </location>
</feature>
<organism evidence="3 4">
    <name type="scientific">Drosophila busckii</name>
    <name type="common">Fruit fly</name>
    <dbReference type="NCBI Taxonomy" id="30019"/>
    <lineage>
        <taxon>Eukaryota</taxon>
        <taxon>Metazoa</taxon>
        <taxon>Ecdysozoa</taxon>
        <taxon>Arthropoda</taxon>
        <taxon>Hexapoda</taxon>
        <taxon>Insecta</taxon>
        <taxon>Pterygota</taxon>
        <taxon>Neoptera</taxon>
        <taxon>Endopterygota</taxon>
        <taxon>Diptera</taxon>
        <taxon>Brachycera</taxon>
        <taxon>Muscomorpha</taxon>
        <taxon>Ephydroidea</taxon>
        <taxon>Drosophilidae</taxon>
        <taxon>Drosophila</taxon>
    </lineage>
</organism>
<proteinExistence type="predicted"/>
<feature type="compositionally biased region" description="Basic and acidic residues" evidence="1">
    <location>
        <begin position="228"/>
        <end position="265"/>
    </location>
</feature>
<evidence type="ECO:0000256" key="2">
    <source>
        <dbReference type="SAM" id="SignalP"/>
    </source>
</evidence>
<feature type="compositionally biased region" description="Low complexity" evidence="1">
    <location>
        <begin position="347"/>
        <end position="363"/>
    </location>
</feature>
<dbReference type="PROSITE" id="PS50007">
    <property type="entry name" value="PIPLC_X_DOMAIN"/>
    <property type="match status" value="1"/>
</dbReference>
<feature type="compositionally biased region" description="Basic and acidic residues" evidence="1">
    <location>
        <begin position="272"/>
        <end position="290"/>
    </location>
</feature>
<feature type="signal peptide" evidence="2">
    <location>
        <begin position="1"/>
        <end position="18"/>
    </location>
</feature>
<feature type="region of interest" description="Disordered" evidence="1">
    <location>
        <begin position="109"/>
        <end position="181"/>
    </location>
</feature>
<reference evidence="3 4" key="1">
    <citation type="submission" date="2015-08" db="EMBL/GenBank/DDBJ databases">
        <title>Ancestral chromatin configuration constrains chromatin evolution on differentiating sex chromosomes in Drosophila.</title>
        <authorList>
            <person name="Zhou Q."/>
            <person name="Bachtrog D."/>
        </authorList>
    </citation>
    <scope>NUCLEOTIDE SEQUENCE [LARGE SCALE GENOMIC DNA]</scope>
    <source>
        <tissue evidence="3">Whole larvae</tissue>
    </source>
</reference>
<dbReference type="Proteomes" id="UP000494163">
    <property type="component" value="Chromosome 2L"/>
</dbReference>
<keyword evidence="2" id="KW-0732">Signal</keyword>
<evidence type="ECO:0000313" key="4">
    <source>
        <dbReference type="Proteomes" id="UP000494163"/>
    </source>
</evidence>
<feature type="compositionally biased region" description="Polar residues" evidence="1">
    <location>
        <begin position="294"/>
        <end position="303"/>
    </location>
</feature>
<gene>
    <name evidence="3" type="ORF">Dbus_chr2Lg2145</name>
</gene>
<evidence type="ECO:0000256" key="1">
    <source>
        <dbReference type="SAM" id="MobiDB-lite"/>
    </source>
</evidence>
<dbReference type="EMBL" id="CP012523">
    <property type="protein sequence ID" value="ALC40060.1"/>
    <property type="molecule type" value="Genomic_DNA"/>
</dbReference>
<feature type="compositionally biased region" description="Basic and acidic residues" evidence="1">
    <location>
        <begin position="308"/>
        <end position="342"/>
    </location>
</feature>
<protein>
    <submittedName>
        <fullName evidence="3">CG31805</fullName>
    </submittedName>
</protein>
<dbReference type="STRING" id="30019.A0A0M4EDS9"/>
<name>A0A0M4EDS9_DROBS</name>
<sequence>MLSIHCTLLISCLGLLAAYPIETPDKLKAKRAAEPVNYPDLTNGLSDAEVESTLNGLSLEDLNALNKLLDDANNGPMEAIASFSGRHRQGKQQHHQAKLDMVAIEEKSPYDDGCHDEDEPEKEPCQKKPDCPTTKRCTGTTPSTCSTKSCGYKSYMDSDSPSYGGKRKKQRKQHPENECDADDPLCLQRYQLKQAQKFNNLQDYNDPLDEQIKLDGLEQLADEIKRAELPPMDKELDAWNGKDEPSAPDVYHTDDKKLSAQHMEDNSAQLNEYKDFKELPKRDHNHKMYDDDSQLVSHRQQAQLKPAAQERLDESNERSYNEREPELVRQKKEEHKLSRQLEELEETLPLNAAATAAPLQGAANDERESEPQPLAYNNNNEGDSFIASNVRDPPRYFIQTPEGSISSINQQGLSRLRLDKAQSELLNQLSSEEQQQQLQRYKRGSHKTDDAPANTDESYMKKLMDSFPRDQGSQSEMNIALRLADSTHLRFKRC</sequence>
<accession>A0A0M4EDS9</accession>
<dbReference type="OMA" id="NCKPKSG"/>
<feature type="compositionally biased region" description="Polar residues" evidence="1">
    <location>
        <begin position="135"/>
        <end position="149"/>
    </location>
</feature>